<protein>
    <submittedName>
        <fullName evidence="3">Uncharacterized protein</fullName>
    </submittedName>
</protein>
<dbReference type="AlphaFoldDB" id="A0A1U7CJ05"/>
<evidence type="ECO:0000313" key="3">
    <source>
        <dbReference type="EMBL" id="APW58912.1"/>
    </source>
</evidence>
<evidence type="ECO:0000256" key="2">
    <source>
        <dbReference type="SAM" id="Phobius"/>
    </source>
</evidence>
<dbReference type="STRING" id="1387353.BSF38_00323"/>
<gene>
    <name evidence="3" type="ORF">BSF38_00323</name>
</gene>
<name>A0A1U7CJ05_9BACT</name>
<feature type="compositionally biased region" description="Pro residues" evidence="1">
    <location>
        <begin position="240"/>
        <end position="252"/>
    </location>
</feature>
<reference evidence="4" key="1">
    <citation type="submission" date="2016-12" db="EMBL/GenBank/DDBJ databases">
        <title>Comparative genomics of four Isosphaeraceae planctomycetes: a common pool of plasmids and glycoside hydrolase genes.</title>
        <authorList>
            <person name="Ivanova A."/>
        </authorList>
    </citation>
    <scope>NUCLEOTIDE SEQUENCE [LARGE SCALE GENOMIC DNA]</scope>
    <source>
        <strain evidence="4">PX4</strain>
    </source>
</reference>
<feature type="region of interest" description="Disordered" evidence="1">
    <location>
        <begin position="227"/>
        <end position="261"/>
    </location>
</feature>
<evidence type="ECO:0000256" key="1">
    <source>
        <dbReference type="SAM" id="MobiDB-lite"/>
    </source>
</evidence>
<organism evidence="3 4">
    <name type="scientific">Paludisphaera borealis</name>
    <dbReference type="NCBI Taxonomy" id="1387353"/>
    <lineage>
        <taxon>Bacteria</taxon>
        <taxon>Pseudomonadati</taxon>
        <taxon>Planctomycetota</taxon>
        <taxon>Planctomycetia</taxon>
        <taxon>Isosphaerales</taxon>
        <taxon>Isosphaeraceae</taxon>
        <taxon>Paludisphaera</taxon>
    </lineage>
</organism>
<feature type="transmembrane region" description="Helical" evidence="2">
    <location>
        <begin position="29"/>
        <end position="55"/>
    </location>
</feature>
<sequence length="261" mass="28856">MPSYDPEFQDAAKATPESFNPTPRRNGCWFYGCVFAIVSLVVVLLGLAVVAFVIYRTLTQYVENYTAVAPVALPKIEITEQQRQSAVERARKFREALKAKAKTEPLVLTGDDLNALVQESDKLKDRVYLTIVGDKIKARVSLPLEEFINTSLTRGRYLNGEAELKASIRDGAARLEVESIDVDGKPLPDNIRDLFAKPSILELDKQGDRDDLLHQIASFEIKDGKVVITSRPAEPKPAEPPEPAAPPMPPEVPKPEPAEVP</sequence>
<dbReference type="OrthoDB" id="258272at2"/>
<dbReference type="RefSeq" id="WP_076343163.1">
    <property type="nucleotide sequence ID" value="NZ_CP019082.1"/>
</dbReference>
<accession>A0A1U7CJ05</accession>
<keyword evidence="2" id="KW-0812">Transmembrane</keyword>
<proteinExistence type="predicted"/>
<keyword evidence="4" id="KW-1185">Reference proteome</keyword>
<dbReference type="Proteomes" id="UP000186309">
    <property type="component" value="Chromosome"/>
</dbReference>
<keyword evidence="2" id="KW-0472">Membrane</keyword>
<keyword evidence="2" id="KW-1133">Transmembrane helix</keyword>
<dbReference type="EMBL" id="CP019082">
    <property type="protein sequence ID" value="APW58912.1"/>
    <property type="molecule type" value="Genomic_DNA"/>
</dbReference>
<dbReference type="KEGG" id="pbor:BSF38_00323"/>
<evidence type="ECO:0000313" key="4">
    <source>
        <dbReference type="Proteomes" id="UP000186309"/>
    </source>
</evidence>